<dbReference type="EC" id="2.5.1.47" evidence="4 13"/>
<dbReference type="NCBIfam" id="TIGR01139">
    <property type="entry name" value="cysK"/>
    <property type="match status" value="1"/>
</dbReference>
<dbReference type="InterPro" id="IPR050214">
    <property type="entry name" value="Cys_Synth/Cystath_Beta-Synth"/>
</dbReference>
<evidence type="ECO:0000256" key="10">
    <source>
        <dbReference type="ARBA" id="ARBA00047931"/>
    </source>
</evidence>
<evidence type="ECO:0000256" key="3">
    <source>
        <dbReference type="ARBA" id="ARBA00007103"/>
    </source>
</evidence>
<evidence type="ECO:0000256" key="1">
    <source>
        <dbReference type="ARBA" id="ARBA00001933"/>
    </source>
</evidence>
<dbReference type="InterPro" id="IPR036052">
    <property type="entry name" value="TrpB-like_PALP_sf"/>
</dbReference>
<dbReference type="Proteomes" id="UP000886893">
    <property type="component" value="Unassembled WGS sequence"/>
</dbReference>
<feature type="non-terminal residue" evidence="15">
    <location>
        <position position="1"/>
    </location>
</feature>
<dbReference type="PANTHER" id="PTHR10314">
    <property type="entry name" value="CYSTATHIONINE BETA-SYNTHASE"/>
    <property type="match status" value="1"/>
</dbReference>
<comment type="similarity">
    <text evidence="3 13">Belongs to the cysteine synthase/cystathionine beta-synthase family.</text>
</comment>
<evidence type="ECO:0000256" key="5">
    <source>
        <dbReference type="ARBA" id="ARBA00019371"/>
    </source>
</evidence>
<evidence type="ECO:0000256" key="11">
    <source>
        <dbReference type="PIRSR" id="PIRSR605856-50"/>
    </source>
</evidence>
<protein>
    <recommendedName>
        <fullName evidence="5 13">Cysteine synthase</fullName>
        <ecNumber evidence="4 13">2.5.1.47</ecNumber>
    </recommendedName>
</protein>
<dbReference type="FunFam" id="3.40.50.1100:FF:000003">
    <property type="entry name" value="Cystathionine beta-synthase"/>
    <property type="match status" value="1"/>
</dbReference>
<evidence type="ECO:0000256" key="12">
    <source>
        <dbReference type="PIRSR" id="PIRSR605856-51"/>
    </source>
</evidence>
<comment type="catalytic activity">
    <reaction evidence="10 13">
        <text>O-acetyl-L-serine + hydrogen sulfide = L-cysteine + acetate</text>
        <dbReference type="Rhea" id="RHEA:14829"/>
        <dbReference type="ChEBI" id="CHEBI:29919"/>
        <dbReference type="ChEBI" id="CHEBI:30089"/>
        <dbReference type="ChEBI" id="CHEBI:35235"/>
        <dbReference type="ChEBI" id="CHEBI:58340"/>
        <dbReference type="EC" id="2.5.1.47"/>
    </reaction>
</comment>
<keyword evidence="7 13" id="KW-0808">Transferase</keyword>
<feature type="binding site" evidence="11">
    <location>
        <position position="254"/>
    </location>
    <ligand>
        <name>pyridoxal 5'-phosphate</name>
        <dbReference type="ChEBI" id="CHEBI:597326"/>
    </ligand>
</feature>
<dbReference type="NCBIfam" id="TIGR01136">
    <property type="entry name" value="cysKM"/>
    <property type="match status" value="1"/>
</dbReference>
<dbReference type="SUPFAM" id="SSF53686">
    <property type="entry name" value="Tryptophan synthase beta subunit-like PLP-dependent enzymes"/>
    <property type="match status" value="1"/>
</dbReference>
<dbReference type="GO" id="GO:0004124">
    <property type="term" value="F:cysteine synthase activity"/>
    <property type="evidence" value="ECO:0007669"/>
    <property type="project" value="UniProtKB-UniRule"/>
</dbReference>
<evidence type="ECO:0000256" key="13">
    <source>
        <dbReference type="RuleBase" id="RU003985"/>
    </source>
</evidence>
<dbReference type="GO" id="GO:0006535">
    <property type="term" value="P:cysteine biosynthetic process from serine"/>
    <property type="evidence" value="ECO:0007669"/>
    <property type="project" value="UniProtKB-UniRule"/>
</dbReference>
<evidence type="ECO:0000259" key="14">
    <source>
        <dbReference type="Pfam" id="PF00291"/>
    </source>
</evidence>
<dbReference type="EMBL" id="DVKI01000187">
    <property type="protein sequence ID" value="HIT17891.1"/>
    <property type="molecule type" value="Genomic_DNA"/>
</dbReference>
<evidence type="ECO:0000256" key="8">
    <source>
        <dbReference type="ARBA" id="ARBA00022898"/>
    </source>
</evidence>
<dbReference type="InterPro" id="IPR001216">
    <property type="entry name" value="P-phosphate_BS"/>
</dbReference>
<dbReference type="InterPro" id="IPR005856">
    <property type="entry name" value="Cys_synth"/>
</dbReference>
<proteinExistence type="inferred from homology"/>
<dbReference type="InterPro" id="IPR001926">
    <property type="entry name" value="TrpB-like_PALP"/>
</dbReference>
<feature type="binding site" evidence="11">
    <location>
        <begin position="166"/>
        <end position="170"/>
    </location>
    <ligand>
        <name>pyridoxal 5'-phosphate</name>
        <dbReference type="ChEBI" id="CHEBI:597326"/>
    </ligand>
</feature>
<name>A0A9D1KBZ6_9FIRM</name>
<keyword evidence="8 11" id="KW-0663">Pyridoxal phosphate</keyword>
<keyword evidence="9 13" id="KW-0198">Cysteine biosynthesis</keyword>
<dbReference type="Pfam" id="PF00291">
    <property type="entry name" value="PALP"/>
    <property type="match status" value="1"/>
</dbReference>
<comment type="cofactor">
    <cofactor evidence="1 11 13">
        <name>pyridoxal 5'-phosphate</name>
        <dbReference type="ChEBI" id="CHEBI:597326"/>
    </cofactor>
</comment>
<evidence type="ECO:0000256" key="2">
    <source>
        <dbReference type="ARBA" id="ARBA00004962"/>
    </source>
</evidence>
<gene>
    <name evidence="15" type="primary">cysK</name>
    <name evidence="15" type="ORF">IAD04_05930</name>
</gene>
<feature type="binding site" evidence="11">
    <location>
        <position position="62"/>
    </location>
    <ligand>
        <name>pyridoxal 5'-phosphate</name>
        <dbReference type="ChEBI" id="CHEBI:597326"/>
    </ligand>
</feature>
<accession>A0A9D1KBZ6</accession>
<dbReference type="InterPro" id="IPR005859">
    <property type="entry name" value="CysK"/>
</dbReference>
<dbReference type="AlphaFoldDB" id="A0A9D1KBZ6"/>
<dbReference type="PROSITE" id="PS00901">
    <property type="entry name" value="CYS_SYNTHASE"/>
    <property type="match status" value="1"/>
</dbReference>
<feature type="modified residue" description="N6-(pyridoxal phosphate)lysine" evidence="12">
    <location>
        <position position="32"/>
    </location>
</feature>
<organism evidence="15 16">
    <name type="scientific">Candidatus Caccosoma faecigallinarum</name>
    <dbReference type="NCBI Taxonomy" id="2840720"/>
    <lineage>
        <taxon>Bacteria</taxon>
        <taxon>Bacillati</taxon>
        <taxon>Bacillota</taxon>
        <taxon>Bacillota incertae sedis</taxon>
        <taxon>Candidatus Caccosoma</taxon>
    </lineage>
</organism>
<comment type="pathway">
    <text evidence="2">Amino-acid biosynthesis; L-cysteine biosynthesis; L-cysteine from L-serine: step 2/2.</text>
</comment>
<evidence type="ECO:0000256" key="7">
    <source>
        <dbReference type="ARBA" id="ARBA00022679"/>
    </source>
</evidence>
<evidence type="ECO:0000256" key="4">
    <source>
        <dbReference type="ARBA" id="ARBA00012681"/>
    </source>
</evidence>
<sequence length="295" mass="31888">QTPIVALSHYNQENQTHIFAKVEYFNPAGSVKDRVAKWMIDAAFKNHILKQGDTIIEPTSGNTGIGLACYGAILGCQVILTMPSSMSQERQNLLKAYGAKVVLTPKEEGMAGAVLKAQSLANEIPNAIILGQFDNQNNVLAHYETTGPEIEDQMDHQIDFFVATIGTGGTISGVGKYLKEKNPHVQIIGVEPEGSPFLTKGKAGFHKIQGIGAGFQPSILDLSVIDQIVTVTDKEAYRYSQSLAKKEGLCVGISSGAAMAAAAKIAKQYPNKRIVVLFADSGERYLSTDLYREEI</sequence>
<evidence type="ECO:0000256" key="6">
    <source>
        <dbReference type="ARBA" id="ARBA00022605"/>
    </source>
</evidence>
<evidence type="ECO:0000313" key="15">
    <source>
        <dbReference type="EMBL" id="HIT17891.1"/>
    </source>
</evidence>
<keyword evidence="6 13" id="KW-0028">Amino-acid biosynthesis</keyword>
<evidence type="ECO:0000256" key="9">
    <source>
        <dbReference type="ARBA" id="ARBA00023192"/>
    </source>
</evidence>
<evidence type="ECO:0000313" key="16">
    <source>
        <dbReference type="Proteomes" id="UP000886893"/>
    </source>
</evidence>
<dbReference type="CDD" id="cd01561">
    <property type="entry name" value="CBS_like"/>
    <property type="match status" value="1"/>
</dbReference>
<feature type="domain" description="Tryptophan synthase beta chain-like PALP" evidence="14">
    <location>
        <begin position="1"/>
        <end position="280"/>
    </location>
</feature>
<dbReference type="Gene3D" id="3.40.50.1100">
    <property type="match status" value="2"/>
</dbReference>
<reference evidence="15" key="1">
    <citation type="submission" date="2020-10" db="EMBL/GenBank/DDBJ databases">
        <authorList>
            <person name="Gilroy R."/>
        </authorList>
    </citation>
    <scope>NUCLEOTIDE SEQUENCE</scope>
    <source>
        <strain evidence="15">14508</strain>
    </source>
</reference>
<reference evidence="15" key="2">
    <citation type="journal article" date="2021" name="PeerJ">
        <title>Extensive microbial diversity within the chicken gut microbiome revealed by metagenomics and culture.</title>
        <authorList>
            <person name="Gilroy R."/>
            <person name="Ravi A."/>
            <person name="Getino M."/>
            <person name="Pursley I."/>
            <person name="Horton D.L."/>
            <person name="Alikhan N.F."/>
            <person name="Baker D."/>
            <person name="Gharbi K."/>
            <person name="Hall N."/>
            <person name="Watson M."/>
            <person name="Adriaenssens E.M."/>
            <person name="Foster-Nyarko E."/>
            <person name="Jarju S."/>
            <person name="Secka A."/>
            <person name="Antonio M."/>
            <person name="Oren A."/>
            <person name="Chaudhuri R.R."/>
            <person name="La Ragione R."/>
            <person name="Hildebrand F."/>
            <person name="Pallen M.J."/>
        </authorList>
    </citation>
    <scope>NUCLEOTIDE SEQUENCE</scope>
    <source>
        <strain evidence="15">14508</strain>
    </source>
</reference>
<dbReference type="FunFam" id="3.40.50.1100:FF:000118">
    <property type="entry name" value="Related to CYS4-cystathionine beta-synthase"/>
    <property type="match status" value="1"/>
</dbReference>
<comment type="caution">
    <text evidence="15">The sequence shown here is derived from an EMBL/GenBank/DDBJ whole genome shotgun (WGS) entry which is preliminary data.</text>
</comment>